<dbReference type="NCBIfam" id="TIGR00797">
    <property type="entry name" value="matE"/>
    <property type="match status" value="1"/>
</dbReference>
<keyword evidence="8 10" id="KW-0472">Membrane</keyword>
<dbReference type="AlphaFoldDB" id="A0A286RI84"/>
<feature type="transmembrane region" description="Helical" evidence="10">
    <location>
        <begin position="74"/>
        <end position="97"/>
    </location>
</feature>
<dbReference type="GO" id="GO:0006811">
    <property type="term" value="P:monoatomic ion transport"/>
    <property type="evidence" value="ECO:0007669"/>
    <property type="project" value="UniProtKB-KW"/>
</dbReference>
<evidence type="ECO:0000256" key="2">
    <source>
        <dbReference type="ARBA" id="ARBA00022448"/>
    </source>
</evidence>
<feature type="transmembrane region" description="Helical" evidence="10">
    <location>
        <begin position="186"/>
        <end position="208"/>
    </location>
</feature>
<dbReference type="PIRSF" id="PIRSF006603">
    <property type="entry name" value="DinF"/>
    <property type="match status" value="1"/>
</dbReference>
<feature type="transmembrane region" description="Helical" evidence="10">
    <location>
        <begin position="379"/>
        <end position="399"/>
    </location>
</feature>
<dbReference type="GO" id="GO:0005886">
    <property type="term" value="C:plasma membrane"/>
    <property type="evidence" value="ECO:0007669"/>
    <property type="project" value="UniProtKB-SubCell"/>
</dbReference>
<keyword evidence="7" id="KW-0406">Ion transport</keyword>
<evidence type="ECO:0000256" key="7">
    <source>
        <dbReference type="ARBA" id="ARBA00023065"/>
    </source>
</evidence>
<dbReference type="GO" id="GO:0015297">
    <property type="term" value="F:antiporter activity"/>
    <property type="evidence" value="ECO:0007669"/>
    <property type="project" value="UniProtKB-KW"/>
</dbReference>
<name>A0A286RI84_9BACT</name>
<keyword evidence="6 10" id="KW-1133">Transmembrane helix</keyword>
<keyword evidence="5 10" id="KW-0812">Transmembrane</keyword>
<feature type="transmembrane region" description="Helical" evidence="10">
    <location>
        <begin position="411"/>
        <end position="433"/>
    </location>
</feature>
<feature type="transmembrane region" description="Helical" evidence="10">
    <location>
        <begin position="220"/>
        <end position="241"/>
    </location>
</feature>
<feature type="transmembrane region" description="Helical" evidence="10">
    <location>
        <begin position="117"/>
        <end position="142"/>
    </location>
</feature>
<feature type="transmembrane region" description="Helical" evidence="10">
    <location>
        <begin position="154"/>
        <end position="174"/>
    </location>
</feature>
<dbReference type="InterPro" id="IPR002528">
    <property type="entry name" value="MATE_fam"/>
</dbReference>
<dbReference type="EMBL" id="CP018477">
    <property type="protein sequence ID" value="ASV75668.1"/>
    <property type="molecule type" value="Genomic_DNA"/>
</dbReference>
<feature type="transmembrane region" description="Helical" evidence="10">
    <location>
        <begin position="445"/>
        <end position="465"/>
    </location>
</feature>
<organism evidence="11 12">
    <name type="scientific">Thermogutta terrifontis</name>
    <dbReference type="NCBI Taxonomy" id="1331910"/>
    <lineage>
        <taxon>Bacteria</taxon>
        <taxon>Pseudomonadati</taxon>
        <taxon>Planctomycetota</taxon>
        <taxon>Planctomycetia</taxon>
        <taxon>Pirellulales</taxon>
        <taxon>Thermoguttaceae</taxon>
        <taxon>Thermogutta</taxon>
    </lineage>
</organism>
<dbReference type="InterPro" id="IPR050222">
    <property type="entry name" value="MATE_MdtK"/>
</dbReference>
<dbReference type="PANTHER" id="PTHR43298:SF2">
    <property type="entry name" value="FMN_FAD EXPORTER YEEO-RELATED"/>
    <property type="match status" value="1"/>
</dbReference>
<proteinExistence type="predicted"/>
<keyword evidence="2" id="KW-0813">Transport</keyword>
<evidence type="ECO:0000256" key="3">
    <source>
        <dbReference type="ARBA" id="ARBA00022449"/>
    </source>
</evidence>
<comment type="subcellular location">
    <subcellularLocation>
        <location evidence="1">Cell membrane</location>
        <topology evidence="1">Multi-pass membrane protein</topology>
    </subcellularLocation>
</comment>
<dbReference type="PANTHER" id="PTHR43298">
    <property type="entry name" value="MULTIDRUG RESISTANCE PROTEIN NORM-RELATED"/>
    <property type="match status" value="1"/>
</dbReference>
<evidence type="ECO:0000313" key="11">
    <source>
        <dbReference type="EMBL" id="ASV75668.1"/>
    </source>
</evidence>
<feature type="transmembrane region" description="Helical" evidence="10">
    <location>
        <begin position="306"/>
        <end position="326"/>
    </location>
</feature>
<keyword evidence="4" id="KW-1003">Cell membrane</keyword>
<keyword evidence="12" id="KW-1185">Reference proteome</keyword>
<dbReference type="Proteomes" id="UP000215086">
    <property type="component" value="Chromosome"/>
</dbReference>
<dbReference type="Pfam" id="PF01554">
    <property type="entry name" value="MatE"/>
    <property type="match status" value="2"/>
</dbReference>
<reference evidence="11 12" key="1">
    <citation type="journal article" name="Front. Microbiol.">
        <title>Sugar Metabolism of the First Thermophilic Planctomycete Thermogutta terrifontis: Comparative Genomic and Transcriptomic Approaches.</title>
        <authorList>
            <person name="Elcheninov A.G."/>
            <person name="Menzel P."/>
            <person name="Gudbergsdottir S.R."/>
            <person name="Slesarev A.I."/>
            <person name="Kadnikov V.V."/>
            <person name="Krogh A."/>
            <person name="Bonch-Osmolovskaya E.A."/>
            <person name="Peng X."/>
            <person name="Kublanov I.V."/>
        </authorList>
    </citation>
    <scope>NUCLEOTIDE SEQUENCE [LARGE SCALE GENOMIC DNA]</scope>
    <source>
        <strain evidence="11 12">R1</strain>
    </source>
</reference>
<evidence type="ECO:0000256" key="8">
    <source>
        <dbReference type="ARBA" id="ARBA00023136"/>
    </source>
</evidence>
<evidence type="ECO:0000256" key="10">
    <source>
        <dbReference type="SAM" id="Phobius"/>
    </source>
</evidence>
<evidence type="ECO:0000256" key="5">
    <source>
        <dbReference type="ARBA" id="ARBA00022692"/>
    </source>
</evidence>
<feature type="transmembrane region" description="Helical" evidence="10">
    <location>
        <begin position="261"/>
        <end position="286"/>
    </location>
</feature>
<keyword evidence="3" id="KW-0050">Antiport</keyword>
<evidence type="ECO:0000256" key="6">
    <source>
        <dbReference type="ARBA" id="ARBA00022989"/>
    </source>
</evidence>
<dbReference type="CDD" id="cd13137">
    <property type="entry name" value="MATE_NorM_like"/>
    <property type="match status" value="1"/>
</dbReference>
<gene>
    <name evidence="11" type="ORF">THTE_3066</name>
</gene>
<dbReference type="GO" id="GO:0042910">
    <property type="term" value="F:xenobiotic transmembrane transporter activity"/>
    <property type="evidence" value="ECO:0007669"/>
    <property type="project" value="InterPro"/>
</dbReference>
<feature type="transmembrane region" description="Helical" evidence="10">
    <location>
        <begin position="338"/>
        <end position="359"/>
    </location>
</feature>
<evidence type="ECO:0000256" key="9">
    <source>
        <dbReference type="ARBA" id="ARBA00031636"/>
    </source>
</evidence>
<evidence type="ECO:0000313" key="12">
    <source>
        <dbReference type="Proteomes" id="UP000215086"/>
    </source>
</evidence>
<dbReference type="InterPro" id="IPR048279">
    <property type="entry name" value="MdtK-like"/>
</dbReference>
<evidence type="ECO:0000256" key="4">
    <source>
        <dbReference type="ARBA" id="ARBA00022475"/>
    </source>
</evidence>
<dbReference type="KEGG" id="ttf:THTE_3066"/>
<evidence type="ECO:0000256" key="1">
    <source>
        <dbReference type="ARBA" id="ARBA00004651"/>
    </source>
</evidence>
<protein>
    <recommendedName>
        <fullName evidence="9">Multidrug-efflux transporter</fullName>
    </recommendedName>
</protein>
<accession>A0A286RI84</accession>
<sequence length="484" mass="52049">MGRHFIHPLAYLLLFERMAAPVNDWIDEPGVYRPLLRLSWPVLLEQGLALLVGFSDTILTGHYLSESHLAAVNLMAYLLWLLYGLFSVVAIGASALVARYVGARRIMMAERFMHQALLVGFLVAVPSAILAAVLGPKIIAFLQLQGTSAKAAQSYWEIVIPAMPFVMLSAVGIACLRGAGAMVQGLIIMTIVNIVNIAVSWAFCLGFGPCPRWGWEGIAFGTACGYCVGGVVTLLILVRGLAGLRLRWRMFRYQGKLVYRLLRVGIPGGLETLSMILCQLWFVAIVNALGDKAAAAHGVALRIESLAFLPGAAFQVAAATMTGQYLGARQPHKATRGVIAACVLAGLVMGTGAILFYTFPLQLASLMVGDHQRDIAHLAAPLLRTIAVGIPPLVFVTIFSGALRGAGDTRWPLLFSLIGLLGVRIPGAYWLTLPGVVLPGVALPVPGWGLGVLGAWYAMVADLYLRACLTTWRFVHGGWKTIRV</sequence>